<sequence length="109" mass="12361">MSKDWDAVATAINTRLAELDLTQRELSERSGVSTATLRQLQNNYEPRRRSPRLLAAISEALRWPSGHLAQVLEGDAPEDEPDLQEDVARLREEVAELRERLVALEEKQA</sequence>
<dbReference type="EMBL" id="SMKS01000006">
    <property type="protein sequence ID" value="TDD08593.1"/>
    <property type="molecule type" value="Genomic_DNA"/>
</dbReference>
<name>A0A4R4VYQ5_9PSEU</name>
<dbReference type="Proteomes" id="UP000295674">
    <property type="component" value="Unassembled WGS sequence"/>
</dbReference>
<organism evidence="3 4">
    <name type="scientific">Saccharopolyspora terrae</name>
    <dbReference type="NCBI Taxonomy" id="2530384"/>
    <lineage>
        <taxon>Bacteria</taxon>
        <taxon>Bacillati</taxon>
        <taxon>Actinomycetota</taxon>
        <taxon>Actinomycetes</taxon>
        <taxon>Pseudonocardiales</taxon>
        <taxon>Pseudonocardiaceae</taxon>
        <taxon>Saccharopolyspora</taxon>
    </lineage>
</organism>
<protein>
    <submittedName>
        <fullName evidence="3">XRE family transcriptional regulator</fullName>
    </submittedName>
</protein>
<dbReference type="RefSeq" id="WP_132672983.1">
    <property type="nucleotide sequence ID" value="NZ_SMKS01000006.1"/>
</dbReference>
<gene>
    <name evidence="3" type="ORF">E1181_06490</name>
</gene>
<keyword evidence="1" id="KW-0175">Coiled coil</keyword>
<evidence type="ECO:0000313" key="4">
    <source>
        <dbReference type="Proteomes" id="UP000295674"/>
    </source>
</evidence>
<dbReference type="CDD" id="cd00093">
    <property type="entry name" value="HTH_XRE"/>
    <property type="match status" value="1"/>
</dbReference>
<feature type="coiled-coil region" evidence="1">
    <location>
        <begin position="80"/>
        <end position="107"/>
    </location>
</feature>
<evidence type="ECO:0000256" key="1">
    <source>
        <dbReference type="SAM" id="Coils"/>
    </source>
</evidence>
<comment type="caution">
    <text evidence="3">The sequence shown here is derived from an EMBL/GenBank/DDBJ whole genome shotgun (WGS) entry which is preliminary data.</text>
</comment>
<dbReference type="AlphaFoldDB" id="A0A4R4VYQ5"/>
<keyword evidence="4" id="KW-1185">Reference proteome</keyword>
<feature type="domain" description="HTH cro/C1-type" evidence="2">
    <location>
        <begin position="15"/>
        <end position="61"/>
    </location>
</feature>
<dbReference type="InterPro" id="IPR010982">
    <property type="entry name" value="Lambda_DNA-bd_dom_sf"/>
</dbReference>
<accession>A0A4R4VYQ5</accession>
<dbReference type="GO" id="GO:0003677">
    <property type="term" value="F:DNA binding"/>
    <property type="evidence" value="ECO:0007669"/>
    <property type="project" value="InterPro"/>
</dbReference>
<evidence type="ECO:0000313" key="3">
    <source>
        <dbReference type="EMBL" id="TDD08593.1"/>
    </source>
</evidence>
<dbReference type="SUPFAM" id="SSF47413">
    <property type="entry name" value="lambda repressor-like DNA-binding domains"/>
    <property type="match status" value="1"/>
</dbReference>
<dbReference type="Pfam" id="PF01381">
    <property type="entry name" value="HTH_3"/>
    <property type="match status" value="1"/>
</dbReference>
<dbReference type="OrthoDB" id="5186342at2"/>
<dbReference type="Gene3D" id="1.10.260.40">
    <property type="entry name" value="lambda repressor-like DNA-binding domains"/>
    <property type="match status" value="1"/>
</dbReference>
<evidence type="ECO:0000259" key="2">
    <source>
        <dbReference type="Pfam" id="PF01381"/>
    </source>
</evidence>
<dbReference type="InterPro" id="IPR001387">
    <property type="entry name" value="Cro/C1-type_HTH"/>
</dbReference>
<reference evidence="3 4" key="1">
    <citation type="submission" date="2019-03" db="EMBL/GenBank/DDBJ databases">
        <title>Draft genome sequences of novel Actinobacteria.</title>
        <authorList>
            <person name="Sahin N."/>
            <person name="Ay H."/>
            <person name="Saygin H."/>
        </authorList>
    </citation>
    <scope>NUCLEOTIDE SEQUENCE [LARGE SCALE GENOMIC DNA]</scope>
    <source>
        <strain evidence="3 4">16K309</strain>
    </source>
</reference>
<proteinExistence type="predicted"/>